<keyword evidence="3" id="KW-1185">Reference proteome</keyword>
<comment type="caution">
    <text evidence="2">The sequence shown here is derived from an EMBL/GenBank/DDBJ whole genome shotgun (WGS) entry which is preliminary data.</text>
</comment>
<dbReference type="EMBL" id="RBZV01000007">
    <property type="protein sequence ID" value="RKP46360.1"/>
    <property type="molecule type" value="Genomic_DNA"/>
</dbReference>
<dbReference type="AlphaFoldDB" id="A0A494X7D5"/>
<reference evidence="2 3" key="1">
    <citation type="submission" date="2018-10" db="EMBL/GenBank/DDBJ databases">
        <title>Paraburkholderia sp. 7MK8-2, isolated from soil.</title>
        <authorList>
            <person name="Gao Z.-H."/>
            <person name="Qiu L.-H."/>
        </authorList>
    </citation>
    <scope>NUCLEOTIDE SEQUENCE [LARGE SCALE GENOMIC DNA]</scope>
    <source>
        <strain evidence="2 3">7MK8-2</strain>
    </source>
</reference>
<dbReference type="RefSeq" id="WP_121279120.1">
    <property type="nucleotide sequence ID" value="NZ_RBZV01000007.1"/>
</dbReference>
<evidence type="ECO:0000313" key="3">
    <source>
        <dbReference type="Proteomes" id="UP000280434"/>
    </source>
</evidence>
<gene>
    <name evidence="2" type="ORF">D7S89_17110</name>
</gene>
<feature type="region of interest" description="Disordered" evidence="1">
    <location>
        <begin position="59"/>
        <end position="79"/>
    </location>
</feature>
<protein>
    <submittedName>
        <fullName evidence="2">Uncharacterized protein</fullName>
    </submittedName>
</protein>
<name>A0A494X7D5_9BURK</name>
<proteinExistence type="predicted"/>
<sequence length="183" mass="20734">MASDFYDEGVLRQAAINLFNGWGYNFYRIENQLRADDQLVRSKAAWLLGMARSSVERAESEYRRTHCGTPSREKPFPDPSATAAAQQLERLAANIGMVGGRLQSQPVPENDRMTQRYRREADTLKALIGSDERLVGQCNLLHAMLDTRNGEWMLDNLVEIGQGLTAIQETLRHREAILLDRAE</sequence>
<dbReference type="Proteomes" id="UP000280434">
    <property type="component" value="Unassembled WGS sequence"/>
</dbReference>
<dbReference type="OrthoDB" id="118586at2"/>
<accession>A0A494X7D5</accession>
<evidence type="ECO:0000313" key="2">
    <source>
        <dbReference type="EMBL" id="RKP46360.1"/>
    </source>
</evidence>
<organism evidence="2 3">
    <name type="scientific">Trinickia fusca</name>
    <dbReference type="NCBI Taxonomy" id="2419777"/>
    <lineage>
        <taxon>Bacteria</taxon>
        <taxon>Pseudomonadati</taxon>
        <taxon>Pseudomonadota</taxon>
        <taxon>Betaproteobacteria</taxon>
        <taxon>Burkholderiales</taxon>
        <taxon>Burkholderiaceae</taxon>
        <taxon>Trinickia</taxon>
    </lineage>
</organism>
<evidence type="ECO:0000256" key="1">
    <source>
        <dbReference type="SAM" id="MobiDB-lite"/>
    </source>
</evidence>